<evidence type="ECO:0000313" key="6">
    <source>
        <dbReference type="EMBL" id="HHR96550.1"/>
    </source>
</evidence>
<keyword evidence="3" id="KW-0067">ATP-binding</keyword>
<accession>A0A7C5YTA4</accession>
<evidence type="ECO:0000256" key="4">
    <source>
        <dbReference type="SAM" id="MobiDB-lite"/>
    </source>
</evidence>
<dbReference type="PANTHER" id="PTHR43067:SF3">
    <property type="entry name" value="MALTOSE ABC TRANSPORTER, ATP-BINDING PROTEIN"/>
    <property type="match status" value="1"/>
</dbReference>
<proteinExistence type="predicted"/>
<feature type="domain" description="Oligopeptide/dipeptide ABC transporter C-terminal" evidence="5">
    <location>
        <begin position="2"/>
        <end position="55"/>
    </location>
</feature>
<protein>
    <recommendedName>
        <fullName evidence="5">Oligopeptide/dipeptide ABC transporter C-terminal domain-containing protein</fullName>
    </recommendedName>
</protein>
<feature type="region of interest" description="Disordered" evidence="4">
    <location>
        <begin position="1"/>
        <end position="34"/>
    </location>
</feature>
<dbReference type="Pfam" id="PF08352">
    <property type="entry name" value="oligo_HPY"/>
    <property type="match status" value="1"/>
</dbReference>
<dbReference type="GO" id="GO:0015833">
    <property type="term" value="P:peptide transport"/>
    <property type="evidence" value="ECO:0007669"/>
    <property type="project" value="InterPro"/>
</dbReference>
<evidence type="ECO:0000259" key="5">
    <source>
        <dbReference type="Pfam" id="PF08352"/>
    </source>
</evidence>
<evidence type="ECO:0000256" key="1">
    <source>
        <dbReference type="ARBA" id="ARBA00022448"/>
    </source>
</evidence>
<dbReference type="InterPro" id="IPR027417">
    <property type="entry name" value="P-loop_NTPase"/>
</dbReference>
<dbReference type="AlphaFoldDB" id="A0A7C5YTA4"/>
<dbReference type="InterPro" id="IPR013563">
    <property type="entry name" value="Oligopep_ABC_C"/>
</dbReference>
<dbReference type="SUPFAM" id="SSF52540">
    <property type="entry name" value="P-loop containing nucleoside triphosphate hydrolases"/>
    <property type="match status" value="1"/>
</dbReference>
<dbReference type="EMBL" id="DRUB01000136">
    <property type="protein sequence ID" value="HHR96550.1"/>
    <property type="molecule type" value="Genomic_DNA"/>
</dbReference>
<comment type="caution">
    <text evidence="6">The sequence shown here is derived from an EMBL/GenBank/DDBJ whole genome shotgun (WGS) entry which is preliminary data.</text>
</comment>
<dbReference type="PANTHER" id="PTHR43067">
    <property type="entry name" value="OLIGOPEPTIDE/DIPEPTIDE ABC TRANSPORTER, ATPASE SUBUNIT"/>
    <property type="match status" value="1"/>
</dbReference>
<keyword evidence="1" id="KW-0813">Transport</keyword>
<gene>
    <name evidence="6" type="ORF">ENL47_07025</name>
</gene>
<dbReference type="GO" id="GO:0005524">
    <property type="term" value="F:ATP binding"/>
    <property type="evidence" value="ECO:0007669"/>
    <property type="project" value="UniProtKB-KW"/>
</dbReference>
<evidence type="ECO:0000256" key="2">
    <source>
        <dbReference type="ARBA" id="ARBA00022741"/>
    </source>
</evidence>
<sequence>MKDPKHPYTQALISSLPRLGDESPRKGLWGTPPDLKNPPPGCEFHPRCPYAMDICRREEPMFTKYENEWKVRCWLYLKR</sequence>
<evidence type="ECO:0000256" key="3">
    <source>
        <dbReference type="ARBA" id="ARBA00022840"/>
    </source>
</evidence>
<dbReference type="NCBIfam" id="TIGR01727">
    <property type="entry name" value="oligo_HPY"/>
    <property type="match status" value="1"/>
</dbReference>
<reference evidence="6" key="1">
    <citation type="journal article" date="2020" name="mSystems">
        <title>Genome- and Community-Level Interaction Insights into Carbon Utilization and Element Cycling Functions of Hydrothermarchaeota in Hydrothermal Sediment.</title>
        <authorList>
            <person name="Zhou Z."/>
            <person name="Liu Y."/>
            <person name="Xu W."/>
            <person name="Pan J."/>
            <person name="Luo Z.H."/>
            <person name="Li M."/>
        </authorList>
    </citation>
    <scope>NUCLEOTIDE SEQUENCE [LARGE SCALE GENOMIC DNA]</scope>
    <source>
        <strain evidence="6">SpSt-1</strain>
    </source>
</reference>
<dbReference type="Gene3D" id="3.40.50.300">
    <property type="entry name" value="P-loop containing nucleotide triphosphate hydrolases"/>
    <property type="match status" value="1"/>
</dbReference>
<name>A0A7C5YTA4_9CREN</name>
<keyword evidence="2" id="KW-0547">Nucleotide-binding</keyword>
<organism evidence="6">
    <name type="scientific">Ignisphaera aggregans</name>
    <dbReference type="NCBI Taxonomy" id="334771"/>
    <lineage>
        <taxon>Archaea</taxon>
        <taxon>Thermoproteota</taxon>
        <taxon>Thermoprotei</taxon>
        <taxon>Desulfurococcales</taxon>
        <taxon>Desulfurococcaceae</taxon>
        <taxon>Ignisphaera</taxon>
    </lineage>
</organism>